<comment type="caution">
    <text evidence="11">The sequence shown here is derived from an EMBL/GenBank/DDBJ whole genome shotgun (WGS) entry which is preliminary data.</text>
</comment>
<evidence type="ECO:0000256" key="2">
    <source>
        <dbReference type="ARBA" id="ARBA00022670"/>
    </source>
</evidence>
<evidence type="ECO:0000259" key="9">
    <source>
        <dbReference type="Pfam" id="PF05572"/>
    </source>
</evidence>
<keyword evidence="3" id="KW-0479">Metal-binding</keyword>
<dbReference type="GO" id="GO:0046872">
    <property type="term" value="F:metal ion binding"/>
    <property type="evidence" value="ECO:0007669"/>
    <property type="project" value="UniProtKB-KW"/>
</dbReference>
<evidence type="ECO:0000256" key="6">
    <source>
        <dbReference type="ARBA" id="ARBA00022833"/>
    </source>
</evidence>
<keyword evidence="5" id="KW-0378">Hydrolase</keyword>
<dbReference type="Gene3D" id="3.40.390.10">
    <property type="entry name" value="Collagenase (Catalytic Domain)"/>
    <property type="match status" value="1"/>
</dbReference>
<comment type="similarity">
    <text evidence="1">Belongs to the peptidase M43B family.</text>
</comment>
<dbReference type="Pfam" id="PF05572">
    <property type="entry name" value="Peptidase_M43"/>
    <property type="match status" value="1"/>
</dbReference>
<organism evidence="11 12">
    <name type="scientific">Spirosoma terrae</name>
    <dbReference type="NCBI Taxonomy" id="1968276"/>
    <lineage>
        <taxon>Bacteria</taxon>
        <taxon>Pseudomonadati</taxon>
        <taxon>Bacteroidota</taxon>
        <taxon>Cytophagia</taxon>
        <taxon>Cytophagales</taxon>
        <taxon>Cytophagaceae</taxon>
        <taxon>Spirosoma</taxon>
    </lineage>
</organism>
<dbReference type="PANTHER" id="PTHR47466:SF1">
    <property type="entry name" value="METALLOPROTEASE MEP1 (AFU_ORTHOLOGUE AFUA_1G07730)-RELATED"/>
    <property type="match status" value="1"/>
</dbReference>
<dbReference type="EMBL" id="JAAFZH010000010">
    <property type="protein sequence ID" value="NDU97165.1"/>
    <property type="molecule type" value="Genomic_DNA"/>
</dbReference>
<evidence type="ECO:0000313" key="12">
    <source>
        <dbReference type="Proteomes" id="UP000474175"/>
    </source>
</evidence>
<keyword evidence="8" id="KW-1015">Disulfide bond</keyword>
<dbReference type="GO" id="GO:0008237">
    <property type="term" value="F:metallopeptidase activity"/>
    <property type="evidence" value="ECO:0007669"/>
    <property type="project" value="UniProtKB-KW"/>
</dbReference>
<evidence type="ECO:0000256" key="4">
    <source>
        <dbReference type="ARBA" id="ARBA00022729"/>
    </source>
</evidence>
<evidence type="ECO:0000256" key="8">
    <source>
        <dbReference type="ARBA" id="ARBA00023157"/>
    </source>
</evidence>
<proteinExistence type="inferred from homology"/>
<keyword evidence="6" id="KW-0862">Zinc</keyword>
<dbReference type="RefSeq" id="WP_163952349.1">
    <property type="nucleotide sequence ID" value="NZ_JAAFZH010000010.1"/>
</dbReference>
<protein>
    <submittedName>
        <fullName evidence="11">T9SS type A sorting domain-containing protein</fullName>
    </submittedName>
</protein>
<reference evidence="11 12" key="1">
    <citation type="submission" date="2020-02" db="EMBL/GenBank/DDBJ databases">
        <title>Draft genome sequence of two Spirosoma agri KCTC 52727 and Spirosoma terrae KCTC 52035.</title>
        <authorList>
            <person name="Rojas J."/>
            <person name="Ambika Manirajan B."/>
            <person name="Suarez C."/>
            <person name="Ratering S."/>
            <person name="Schnell S."/>
        </authorList>
    </citation>
    <scope>NUCLEOTIDE SEQUENCE [LARGE SCALE GENOMIC DNA]</scope>
    <source>
        <strain evidence="11 12">KCTC 52035</strain>
    </source>
</reference>
<keyword evidence="7" id="KW-0482">Metalloprotease</keyword>
<dbReference type="Proteomes" id="UP000474175">
    <property type="component" value="Unassembled WGS sequence"/>
</dbReference>
<dbReference type="InterPro" id="IPR026444">
    <property type="entry name" value="Secre_tail"/>
</dbReference>
<dbReference type="CDD" id="cd04275">
    <property type="entry name" value="ZnMc_pappalysin_like"/>
    <property type="match status" value="1"/>
</dbReference>
<evidence type="ECO:0000313" key="11">
    <source>
        <dbReference type="EMBL" id="NDU97165.1"/>
    </source>
</evidence>
<evidence type="ECO:0000256" key="3">
    <source>
        <dbReference type="ARBA" id="ARBA00022723"/>
    </source>
</evidence>
<keyword evidence="4" id="KW-0732">Signal</keyword>
<evidence type="ECO:0000256" key="7">
    <source>
        <dbReference type="ARBA" id="ARBA00023049"/>
    </source>
</evidence>
<dbReference type="PANTHER" id="PTHR47466">
    <property type="match status" value="1"/>
</dbReference>
<evidence type="ECO:0000259" key="10">
    <source>
        <dbReference type="Pfam" id="PF18962"/>
    </source>
</evidence>
<keyword evidence="12" id="KW-1185">Reference proteome</keyword>
<dbReference type="AlphaFoldDB" id="A0A6L9L985"/>
<gene>
    <name evidence="11" type="ORF">GK108_19930</name>
</gene>
<dbReference type="GO" id="GO:0006508">
    <property type="term" value="P:proteolysis"/>
    <property type="evidence" value="ECO:0007669"/>
    <property type="project" value="UniProtKB-KW"/>
</dbReference>
<keyword evidence="2" id="KW-0645">Protease</keyword>
<dbReference type="SUPFAM" id="SSF55486">
    <property type="entry name" value="Metalloproteases ('zincins'), catalytic domain"/>
    <property type="match status" value="1"/>
</dbReference>
<dbReference type="Pfam" id="PF18962">
    <property type="entry name" value="Por_Secre_tail"/>
    <property type="match status" value="1"/>
</dbReference>
<feature type="domain" description="Secretion system C-terminal sorting" evidence="10">
    <location>
        <begin position="375"/>
        <end position="450"/>
    </location>
</feature>
<accession>A0A6L9L985</accession>
<feature type="domain" description="Peptidase M43 pregnancy-associated plasma-A" evidence="9">
    <location>
        <begin position="247"/>
        <end position="349"/>
    </location>
</feature>
<dbReference type="NCBIfam" id="TIGR04183">
    <property type="entry name" value="Por_Secre_tail"/>
    <property type="match status" value="1"/>
</dbReference>
<dbReference type="InterPro" id="IPR008754">
    <property type="entry name" value="Peptidase_M43"/>
</dbReference>
<dbReference type="InterPro" id="IPR024079">
    <property type="entry name" value="MetalloPept_cat_dom_sf"/>
</dbReference>
<name>A0A6L9L985_9BACT</name>
<evidence type="ECO:0000256" key="1">
    <source>
        <dbReference type="ARBA" id="ARBA00008721"/>
    </source>
</evidence>
<evidence type="ECO:0000256" key="5">
    <source>
        <dbReference type="ARBA" id="ARBA00022801"/>
    </source>
</evidence>
<sequence length="451" mass="50385">MKKQVSSLINDYKRTGWLWLAGSFMCFCTYSVQAQTVPDSLLKRCGTADYEKFVLQMRNPNRVKQIQELNRRISEVERNSMSLRQAEDETIYRIPVVVHVVHSNPSGLIGGANNPNISDEQIASQIQVLNEDYRRKEGTNGYNTSDIGADAKIEFYLATSDPNGQPTNGITRHYYDKKTSFNIFSDDALLSSIAYWPSDRYLNIWVTTLQNNYLGYTQFPTAADTLKGLPGVTDEFVDGSMIDYRFFGRKTGTVTSSTYSLGRTASHEIGHWLGLIHTWGDGDGCAEDYVADTPPTKAANQTTQCRTTYSTCFNGVQTRDLTENYMDYSPDACMNMFTKGQVARMRAVLQVSPRRAKLVKSVSALPETDALTINVYPNPASSNPTVDVQLKGFQSFSVDLMDMSGRQIRTLSYTDAPSTRVTLPIQGLTKGLYIVRVKTNGESSSSRLLVQ</sequence>